<sequence>MHKKLTDMNPVDDFVTQNTPGLKIWDERWGGMQCAYHVFAPGTDFTDILKGKGLEHDLCGVEHWAYVLKGTVEVIYLDGTIEVCRAGEVCFWPAPHNFKSKEGAEIIQFSTDGGLAAQGKRIKEYVASHMKK</sequence>
<accession>A0A517XT47</accession>
<dbReference type="InterPro" id="IPR011051">
    <property type="entry name" value="RmlC_Cupin_sf"/>
</dbReference>
<dbReference type="Gene3D" id="2.60.120.10">
    <property type="entry name" value="Jelly Rolls"/>
    <property type="match status" value="1"/>
</dbReference>
<dbReference type="KEGG" id="uli:ETAA1_26220"/>
<gene>
    <name evidence="1" type="ORF">ETAA1_26220</name>
</gene>
<dbReference type="AlphaFoldDB" id="A0A517XT47"/>
<evidence type="ECO:0000313" key="1">
    <source>
        <dbReference type="EMBL" id="QDU20665.1"/>
    </source>
</evidence>
<organism evidence="1 2">
    <name type="scientific">Urbifossiella limnaea</name>
    <dbReference type="NCBI Taxonomy" id="2528023"/>
    <lineage>
        <taxon>Bacteria</taxon>
        <taxon>Pseudomonadati</taxon>
        <taxon>Planctomycetota</taxon>
        <taxon>Planctomycetia</taxon>
        <taxon>Gemmatales</taxon>
        <taxon>Gemmataceae</taxon>
        <taxon>Urbifossiella</taxon>
    </lineage>
</organism>
<dbReference type="InterPro" id="IPR014710">
    <property type="entry name" value="RmlC-like_jellyroll"/>
</dbReference>
<dbReference type="RefSeq" id="WP_145238596.1">
    <property type="nucleotide sequence ID" value="NZ_CP036273.1"/>
</dbReference>
<dbReference type="Proteomes" id="UP000319576">
    <property type="component" value="Chromosome"/>
</dbReference>
<dbReference type="EMBL" id="CP036273">
    <property type="protein sequence ID" value="QDU20665.1"/>
    <property type="molecule type" value="Genomic_DNA"/>
</dbReference>
<evidence type="ECO:0000313" key="2">
    <source>
        <dbReference type="Proteomes" id="UP000319576"/>
    </source>
</evidence>
<name>A0A517XT47_9BACT</name>
<reference evidence="1 2" key="1">
    <citation type="submission" date="2019-02" db="EMBL/GenBank/DDBJ databases">
        <title>Deep-cultivation of Planctomycetes and their phenomic and genomic characterization uncovers novel biology.</title>
        <authorList>
            <person name="Wiegand S."/>
            <person name="Jogler M."/>
            <person name="Boedeker C."/>
            <person name="Pinto D."/>
            <person name="Vollmers J."/>
            <person name="Rivas-Marin E."/>
            <person name="Kohn T."/>
            <person name="Peeters S.H."/>
            <person name="Heuer A."/>
            <person name="Rast P."/>
            <person name="Oberbeckmann S."/>
            <person name="Bunk B."/>
            <person name="Jeske O."/>
            <person name="Meyerdierks A."/>
            <person name="Storesund J.E."/>
            <person name="Kallscheuer N."/>
            <person name="Luecker S."/>
            <person name="Lage O.M."/>
            <person name="Pohl T."/>
            <person name="Merkel B.J."/>
            <person name="Hornburger P."/>
            <person name="Mueller R.-W."/>
            <person name="Bruemmer F."/>
            <person name="Labrenz M."/>
            <person name="Spormann A.M."/>
            <person name="Op den Camp H."/>
            <person name="Overmann J."/>
            <person name="Amann R."/>
            <person name="Jetten M.S.M."/>
            <person name="Mascher T."/>
            <person name="Medema M.H."/>
            <person name="Devos D.P."/>
            <person name="Kaster A.-K."/>
            <person name="Ovreas L."/>
            <person name="Rohde M."/>
            <person name="Galperin M.Y."/>
            <person name="Jogler C."/>
        </authorList>
    </citation>
    <scope>NUCLEOTIDE SEQUENCE [LARGE SCALE GENOMIC DNA]</scope>
    <source>
        <strain evidence="1 2">ETA_A1</strain>
    </source>
</reference>
<proteinExistence type="predicted"/>
<dbReference type="OrthoDB" id="1119958at2"/>
<dbReference type="SUPFAM" id="SSF51182">
    <property type="entry name" value="RmlC-like cupins"/>
    <property type="match status" value="1"/>
</dbReference>
<protein>
    <recommendedName>
        <fullName evidence="3">Cupin domain-containing protein</fullName>
    </recommendedName>
</protein>
<keyword evidence="2" id="KW-1185">Reference proteome</keyword>
<evidence type="ECO:0008006" key="3">
    <source>
        <dbReference type="Google" id="ProtNLM"/>
    </source>
</evidence>